<keyword evidence="3" id="KW-0472">Membrane</keyword>
<feature type="non-terminal residue" evidence="4">
    <location>
        <position position="258"/>
    </location>
</feature>
<keyword evidence="1" id="KW-0732">Signal</keyword>
<keyword evidence="3" id="KW-0812">Transmembrane</keyword>
<name>A0A835GH01_SPOEX</name>
<organism evidence="4 5">
    <name type="scientific">Spodoptera exigua</name>
    <name type="common">Beet armyworm</name>
    <name type="synonym">Noctua fulgens</name>
    <dbReference type="NCBI Taxonomy" id="7107"/>
    <lineage>
        <taxon>Eukaryota</taxon>
        <taxon>Metazoa</taxon>
        <taxon>Ecdysozoa</taxon>
        <taxon>Arthropoda</taxon>
        <taxon>Hexapoda</taxon>
        <taxon>Insecta</taxon>
        <taxon>Pterygota</taxon>
        <taxon>Neoptera</taxon>
        <taxon>Endopterygota</taxon>
        <taxon>Lepidoptera</taxon>
        <taxon>Glossata</taxon>
        <taxon>Ditrysia</taxon>
        <taxon>Noctuoidea</taxon>
        <taxon>Noctuidae</taxon>
        <taxon>Amphipyrinae</taxon>
        <taxon>Spodoptera</taxon>
    </lineage>
</organism>
<evidence type="ECO:0000313" key="5">
    <source>
        <dbReference type="Proteomes" id="UP000648187"/>
    </source>
</evidence>
<proteinExistence type="predicted"/>
<feature type="transmembrane region" description="Helical" evidence="3">
    <location>
        <begin position="54"/>
        <end position="80"/>
    </location>
</feature>
<dbReference type="GO" id="GO:0008010">
    <property type="term" value="F:structural constituent of chitin-based larval cuticle"/>
    <property type="evidence" value="ECO:0007669"/>
    <property type="project" value="TreeGrafter"/>
</dbReference>
<evidence type="ECO:0008006" key="6">
    <source>
        <dbReference type="Google" id="ProtNLM"/>
    </source>
</evidence>
<evidence type="ECO:0000256" key="2">
    <source>
        <dbReference type="PROSITE-ProRule" id="PRU00497"/>
    </source>
</evidence>
<dbReference type="PROSITE" id="PS51155">
    <property type="entry name" value="CHIT_BIND_RR_2"/>
    <property type="match status" value="1"/>
</dbReference>
<dbReference type="GO" id="GO:0062129">
    <property type="term" value="C:chitin-based extracellular matrix"/>
    <property type="evidence" value="ECO:0007669"/>
    <property type="project" value="TreeGrafter"/>
</dbReference>
<evidence type="ECO:0000256" key="3">
    <source>
        <dbReference type="SAM" id="Phobius"/>
    </source>
</evidence>
<accession>A0A835GH01</accession>
<protein>
    <recommendedName>
        <fullName evidence="6">Cuticular protein RR-1</fullName>
    </recommendedName>
</protein>
<dbReference type="AlphaFoldDB" id="A0A835GH01"/>
<sequence>NNVFQFSGQWVEVHIFERQDHLKCVIAIVLTELERYHDQHCNTTKLVSGVSITFVVHSLSFTILAEWITALHGQVMLLCCKIMQMPLLRSINEGRGSGIKPPLVYSIITVIHRLLTLTHKMKSFVALLAVVAVVAADVSHLARNPEADAQIVRQDADVLPDQYKYAYETSNGIAAEEAGVLKNVGTEGEAISVQGSNSYTAPNGQVIRLVYTSDEFGYQPQGEHLPTPPAPQPIPEYIERALEYIRTHPPKVEPSGRL</sequence>
<reference evidence="4" key="1">
    <citation type="submission" date="2020-08" db="EMBL/GenBank/DDBJ databases">
        <title>Spodoptera exigua strain:BAW_Kor-Di-RS1 Genome sequencing and assembly.</title>
        <authorList>
            <person name="Kim J."/>
            <person name="Nam H.Y."/>
            <person name="Kwon M."/>
            <person name="Choi J.H."/>
            <person name="Cho S.R."/>
            <person name="Kim G.-H."/>
        </authorList>
    </citation>
    <scope>NUCLEOTIDE SEQUENCE</scope>
    <source>
        <strain evidence="4">BAW_Kor-Di-RS1</strain>
        <tissue evidence="4">Whole-body</tissue>
    </source>
</reference>
<comment type="caution">
    <text evidence="4">The sequence shown here is derived from an EMBL/GenBank/DDBJ whole genome shotgun (WGS) entry which is preliminary data.</text>
</comment>
<dbReference type="InterPro" id="IPR050468">
    <property type="entry name" value="Cuticle_Struct_Prot"/>
</dbReference>
<dbReference type="Pfam" id="PF00379">
    <property type="entry name" value="Chitin_bind_4"/>
    <property type="match status" value="1"/>
</dbReference>
<keyword evidence="5" id="KW-1185">Reference proteome</keyword>
<dbReference type="PANTHER" id="PTHR10380:SF238">
    <property type="entry name" value="CUTICULAR PROTEIN 65EA-RELATED"/>
    <property type="match status" value="1"/>
</dbReference>
<dbReference type="InterPro" id="IPR000618">
    <property type="entry name" value="Insect_cuticle"/>
</dbReference>
<keyword evidence="3" id="KW-1133">Transmembrane helix</keyword>
<dbReference type="PANTHER" id="PTHR10380">
    <property type="entry name" value="CUTICLE PROTEIN"/>
    <property type="match status" value="1"/>
</dbReference>
<keyword evidence="2" id="KW-0193">Cuticle</keyword>
<evidence type="ECO:0000256" key="1">
    <source>
        <dbReference type="ARBA" id="ARBA00022729"/>
    </source>
</evidence>
<dbReference type="Proteomes" id="UP000648187">
    <property type="component" value="Unassembled WGS sequence"/>
</dbReference>
<dbReference type="EMBL" id="JACKWZ010000111">
    <property type="protein sequence ID" value="KAF9415405.1"/>
    <property type="molecule type" value="Genomic_DNA"/>
</dbReference>
<gene>
    <name evidence="4" type="ORF">HW555_006932</name>
</gene>
<evidence type="ECO:0000313" key="4">
    <source>
        <dbReference type="EMBL" id="KAF9415405.1"/>
    </source>
</evidence>
<dbReference type="PRINTS" id="PR00947">
    <property type="entry name" value="CUTICLE"/>
</dbReference>